<feature type="transmembrane region" description="Helical" evidence="1">
    <location>
        <begin position="113"/>
        <end position="135"/>
    </location>
</feature>
<keyword evidence="1" id="KW-0472">Membrane</keyword>
<name>A0A481Z5I5_9VIRU</name>
<reference evidence="2" key="1">
    <citation type="journal article" date="2019" name="MBio">
        <title>Virus Genomes from Deep Sea Sediments Expand the Ocean Megavirome and Support Independent Origins of Viral Gigantism.</title>
        <authorList>
            <person name="Backstrom D."/>
            <person name="Yutin N."/>
            <person name="Jorgensen S.L."/>
            <person name="Dharamshi J."/>
            <person name="Homa F."/>
            <person name="Zaremba-Niedwiedzka K."/>
            <person name="Spang A."/>
            <person name="Wolf Y.I."/>
            <person name="Koonin E.V."/>
            <person name="Ettema T.J."/>
        </authorList>
    </citation>
    <scope>NUCLEOTIDE SEQUENCE</scope>
</reference>
<dbReference type="EMBL" id="MK500446">
    <property type="protein sequence ID" value="QBK89920.1"/>
    <property type="molecule type" value="Genomic_DNA"/>
</dbReference>
<evidence type="ECO:0008006" key="3">
    <source>
        <dbReference type="Google" id="ProtNLM"/>
    </source>
</evidence>
<proteinExistence type="predicted"/>
<accession>A0A481Z5I5</accession>
<keyword evidence="1" id="KW-1133">Transmembrane helix</keyword>
<sequence length="141" mass="16563">MEKYLHNHYDSIDKRFHNNIIADTKSLSGFSPVSSSDFESTLSADLLQDFHDKDEGYNTVLIKQDMITRYDKRIDLNHEDDIGDDIIYYYTIKCWNPFKYCDTPKENIQCMNVICKSLCVILFIILISVAIVFILHDMFDM</sequence>
<organism evidence="2">
    <name type="scientific">Pithovirus LCPAC101</name>
    <dbReference type="NCBI Taxonomy" id="2506586"/>
    <lineage>
        <taxon>Viruses</taxon>
        <taxon>Pithoviruses</taxon>
    </lineage>
</organism>
<evidence type="ECO:0000313" key="2">
    <source>
        <dbReference type="EMBL" id="QBK89920.1"/>
    </source>
</evidence>
<keyword evidence="1" id="KW-0812">Transmembrane</keyword>
<protein>
    <recommendedName>
        <fullName evidence="3">Transmembrane protein</fullName>
    </recommendedName>
</protein>
<evidence type="ECO:0000256" key="1">
    <source>
        <dbReference type="SAM" id="Phobius"/>
    </source>
</evidence>
<gene>
    <name evidence="2" type="ORF">LCPAC101_02030</name>
</gene>